<dbReference type="InterPro" id="IPR016160">
    <property type="entry name" value="Ald_DH_CS_CYS"/>
</dbReference>
<dbReference type="CDD" id="cd07078">
    <property type="entry name" value="ALDH"/>
    <property type="match status" value="1"/>
</dbReference>
<dbReference type="InterPro" id="IPR016163">
    <property type="entry name" value="Ald_DH_C"/>
</dbReference>
<sequence>MAKAAASYRFGNGAGEAFETRNPAHPDQVVGIYASSTREDVERTLEGAAIAQRSWRAKPQAERNAILSGFLDTLERRTDDIATAITLEQGKPTAEARAEAGKSIGEARTMLSHALAVGSSQAAAARPGFRNIVSRRPRGVIAAISPWNFPILTPMRKVAPALAFGNAIVLKPSEYTPATAAIIEECARESLPANLLSLVFGGGAVGDQLVRDRRVRGITFTGSVSTGRKIYAAGAENLVELSLELGGKNAAVINDVTDLDAAVDQIAGAAFQCAGQRCTAISRILVHTRLRDAVTEAVRQRAERQVLGDGFAAGVTMGPLSHAAQLEKVASMVAQGKADGARIVTGGDKVRPASAPEGYFYAPTVLADVQPGSAAALEEIFGPVISILSYETEDQAFEILNSVGYGLTAALFSNQLGMVERFVAQCETGMLHVNHGTIPDNHMPFGGIKDSGVGAYSVGPSSAAFYTTEHSVYVKA</sequence>
<dbReference type="Gene3D" id="3.40.309.10">
    <property type="entry name" value="Aldehyde Dehydrogenase, Chain A, domain 2"/>
    <property type="match status" value="1"/>
</dbReference>
<comment type="caution">
    <text evidence="6">The sequence shown here is derived from an EMBL/GenBank/DDBJ whole genome shotgun (WGS) entry which is preliminary data.</text>
</comment>
<evidence type="ECO:0000256" key="2">
    <source>
        <dbReference type="ARBA" id="ARBA00023002"/>
    </source>
</evidence>
<feature type="active site" evidence="3">
    <location>
        <position position="244"/>
    </location>
</feature>
<evidence type="ECO:0000256" key="4">
    <source>
        <dbReference type="RuleBase" id="RU003345"/>
    </source>
</evidence>
<evidence type="ECO:0000259" key="5">
    <source>
        <dbReference type="Pfam" id="PF00171"/>
    </source>
</evidence>
<name>A0ABQ5W6W4_9HYPH</name>
<dbReference type="PROSITE" id="PS00687">
    <property type="entry name" value="ALDEHYDE_DEHYDR_GLU"/>
    <property type="match status" value="1"/>
</dbReference>
<evidence type="ECO:0000256" key="3">
    <source>
        <dbReference type="PROSITE-ProRule" id="PRU10007"/>
    </source>
</evidence>
<evidence type="ECO:0000313" key="6">
    <source>
        <dbReference type="EMBL" id="GLQ55820.1"/>
    </source>
</evidence>
<dbReference type="InterPro" id="IPR016162">
    <property type="entry name" value="Ald_DH_N"/>
</dbReference>
<dbReference type="InterPro" id="IPR016161">
    <property type="entry name" value="Ald_DH/histidinol_DH"/>
</dbReference>
<dbReference type="InterPro" id="IPR050740">
    <property type="entry name" value="Aldehyde_DH_Superfamily"/>
</dbReference>
<keyword evidence="7" id="KW-1185">Reference proteome</keyword>
<protein>
    <submittedName>
        <fullName evidence="6">Aldehyde dehydrogenase</fullName>
    </submittedName>
</protein>
<dbReference type="EMBL" id="BSNS01000012">
    <property type="protein sequence ID" value="GLQ55820.1"/>
    <property type="molecule type" value="Genomic_DNA"/>
</dbReference>
<dbReference type="SUPFAM" id="SSF53720">
    <property type="entry name" value="ALDH-like"/>
    <property type="match status" value="1"/>
</dbReference>
<dbReference type="PROSITE" id="PS00070">
    <property type="entry name" value="ALDEHYDE_DEHYDR_CYS"/>
    <property type="match status" value="1"/>
</dbReference>
<dbReference type="PANTHER" id="PTHR43353">
    <property type="entry name" value="SUCCINATE-SEMIALDEHYDE DEHYDROGENASE, MITOCHONDRIAL"/>
    <property type="match status" value="1"/>
</dbReference>
<organism evidence="6 7">
    <name type="scientific">Devosia nitrariae</name>
    <dbReference type="NCBI Taxonomy" id="2071872"/>
    <lineage>
        <taxon>Bacteria</taxon>
        <taxon>Pseudomonadati</taxon>
        <taxon>Pseudomonadota</taxon>
        <taxon>Alphaproteobacteria</taxon>
        <taxon>Hyphomicrobiales</taxon>
        <taxon>Devosiaceae</taxon>
        <taxon>Devosia</taxon>
    </lineage>
</organism>
<proteinExistence type="inferred from homology"/>
<dbReference type="InterPro" id="IPR015590">
    <property type="entry name" value="Aldehyde_DH_dom"/>
</dbReference>
<comment type="similarity">
    <text evidence="1 4">Belongs to the aldehyde dehydrogenase family.</text>
</comment>
<evidence type="ECO:0000313" key="7">
    <source>
        <dbReference type="Proteomes" id="UP001156691"/>
    </source>
</evidence>
<dbReference type="PANTHER" id="PTHR43353:SF5">
    <property type="entry name" value="SUCCINATE-SEMIALDEHYDE DEHYDROGENASE, MITOCHONDRIAL"/>
    <property type="match status" value="1"/>
</dbReference>
<reference evidence="7" key="1">
    <citation type="journal article" date="2019" name="Int. J. Syst. Evol. Microbiol.">
        <title>The Global Catalogue of Microorganisms (GCM) 10K type strain sequencing project: providing services to taxonomists for standard genome sequencing and annotation.</title>
        <authorList>
            <consortium name="The Broad Institute Genomics Platform"/>
            <consortium name="The Broad Institute Genome Sequencing Center for Infectious Disease"/>
            <person name="Wu L."/>
            <person name="Ma J."/>
        </authorList>
    </citation>
    <scope>NUCLEOTIDE SEQUENCE [LARGE SCALE GENOMIC DNA]</scope>
    <source>
        <strain evidence="7">NBRC 112416</strain>
    </source>
</reference>
<dbReference type="Pfam" id="PF00171">
    <property type="entry name" value="Aldedh"/>
    <property type="match status" value="1"/>
</dbReference>
<feature type="domain" description="Aldehyde dehydrogenase" evidence="5">
    <location>
        <begin position="15"/>
        <end position="470"/>
    </location>
</feature>
<evidence type="ECO:0000256" key="1">
    <source>
        <dbReference type="ARBA" id="ARBA00009986"/>
    </source>
</evidence>
<dbReference type="InterPro" id="IPR029510">
    <property type="entry name" value="Ald_DH_CS_GLU"/>
</dbReference>
<dbReference type="Proteomes" id="UP001156691">
    <property type="component" value="Unassembled WGS sequence"/>
</dbReference>
<accession>A0ABQ5W6W4</accession>
<dbReference type="Gene3D" id="3.40.605.10">
    <property type="entry name" value="Aldehyde Dehydrogenase, Chain A, domain 1"/>
    <property type="match status" value="1"/>
</dbReference>
<dbReference type="RefSeq" id="WP_284341231.1">
    <property type="nucleotide sequence ID" value="NZ_BSNS01000012.1"/>
</dbReference>
<keyword evidence="2 4" id="KW-0560">Oxidoreductase</keyword>
<gene>
    <name evidence="6" type="ORF">GCM10010862_30790</name>
</gene>